<dbReference type="GO" id="GO:0005874">
    <property type="term" value="C:microtubule"/>
    <property type="evidence" value="ECO:0007669"/>
    <property type="project" value="TreeGrafter"/>
</dbReference>
<dbReference type="Pfam" id="PF05517">
    <property type="entry name" value="p25-alpha"/>
    <property type="match status" value="2"/>
</dbReference>
<evidence type="ECO:0000313" key="3">
    <source>
        <dbReference type="EMBL" id="EGD78375.1"/>
    </source>
</evidence>
<feature type="compositionally biased region" description="Pro residues" evidence="2">
    <location>
        <begin position="1"/>
        <end position="19"/>
    </location>
</feature>
<feature type="region of interest" description="Disordered" evidence="2">
    <location>
        <begin position="184"/>
        <end position="245"/>
    </location>
</feature>
<reference evidence="3" key="1">
    <citation type="submission" date="2009-08" db="EMBL/GenBank/DDBJ databases">
        <title>Annotation of Salpingoeca rosetta.</title>
        <authorList>
            <consortium name="The Broad Institute Genome Sequencing Platform"/>
            <person name="Russ C."/>
            <person name="Cuomo C."/>
            <person name="Burger G."/>
            <person name="Gray M.W."/>
            <person name="Holland P.W.H."/>
            <person name="King N."/>
            <person name="Lang F.B.F."/>
            <person name="Roger A.J."/>
            <person name="Ruiz-Trillo I."/>
            <person name="Young S.K."/>
            <person name="Zeng Q."/>
            <person name="Gargeya S."/>
            <person name="Alvarado L."/>
            <person name="Berlin A."/>
            <person name="Chapman S.B."/>
            <person name="Chen Z."/>
            <person name="Freedman E."/>
            <person name="Gellesch M."/>
            <person name="Goldberg J."/>
            <person name="Griggs A."/>
            <person name="Gujja S."/>
            <person name="Heilman E."/>
            <person name="Heiman D."/>
            <person name="Howarth C."/>
            <person name="Mehta T."/>
            <person name="Neiman D."/>
            <person name="Pearson M."/>
            <person name="Roberts A."/>
            <person name="Saif S."/>
            <person name="Shea T."/>
            <person name="Shenoy N."/>
            <person name="Sisk P."/>
            <person name="Stolte C."/>
            <person name="Sykes S."/>
            <person name="White J."/>
            <person name="Yandava C."/>
            <person name="Haas B."/>
            <person name="Nusbaum C."/>
            <person name="Birren B."/>
        </authorList>
    </citation>
    <scope>NUCLEOTIDE SEQUENCE</scope>
    <source>
        <strain evidence="3">ATCC 50818</strain>
    </source>
</reference>
<dbReference type="InterPro" id="IPR008907">
    <property type="entry name" value="TPP/p25"/>
</dbReference>
<dbReference type="Proteomes" id="UP000007799">
    <property type="component" value="Unassembled WGS sequence"/>
</dbReference>
<dbReference type="STRING" id="946362.F2UMM6"/>
<dbReference type="eggNOG" id="ENOG502SFAV">
    <property type="taxonomic scope" value="Eukaryota"/>
</dbReference>
<comment type="similarity">
    <text evidence="1">Belongs to the TPPP family.</text>
</comment>
<dbReference type="GO" id="GO:0001578">
    <property type="term" value="P:microtubule bundle formation"/>
    <property type="evidence" value="ECO:0007669"/>
    <property type="project" value="TreeGrafter"/>
</dbReference>
<sequence length="321" mass="35026">MDDILPPPPPPPTPPPPPEQHINYNDHADNNNNIDYDDDDDNSTNNCDDNTDNTTDDMQASDLPPPPPAMMDEDAANEQRDSLRAVFMAYSKAIPCSSTTSGDAPQRKRVRRHMTGWHFIKACRDAKVLKRTGLSRIDCDIAFSKFKNSHNALTFKQFANALAALNERPNCTCDVVQRVASFAQSLSPSSPSSSSSSSSPEMKQKTKKRHGSSSSSSSSSRRSRRPSTAPSTASAPRTTVVSDYDDELPPLFRRLTDPRLYTGSHKHRFDEQGAGKGLYGRDSIPKGKGIPVSTCLGFETALRTASDVRGVPLATLTASSR</sequence>
<dbReference type="Gene3D" id="1.10.238.10">
    <property type="entry name" value="EF-hand"/>
    <property type="match status" value="1"/>
</dbReference>
<dbReference type="AlphaFoldDB" id="F2UMM6"/>
<name>F2UMM6_SALR5</name>
<dbReference type="RefSeq" id="XP_004989698.1">
    <property type="nucleotide sequence ID" value="XM_004989641.1"/>
</dbReference>
<dbReference type="InterPro" id="IPR011992">
    <property type="entry name" value="EF-hand-dom_pair"/>
</dbReference>
<dbReference type="FunCoup" id="F2UMM6">
    <property type="interactions" value="217"/>
</dbReference>
<feature type="region of interest" description="Disordered" evidence="2">
    <location>
        <begin position="1"/>
        <end position="77"/>
    </location>
</feature>
<accession>F2UMM6</accession>
<evidence type="ECO:0000256" key="2">
    <source>
        <dbReference type="SAM" id="MobiDB-lite"/>
    </source>
</evidence>
<protein>
    <submittedName>
        <fullName evidence="3">Uncharacterized protein</fullName>
    </submittedName>
</protein>
<dbReference type="KEGG" id="sre:PTSG_09442"/>
<organism evidence="3 4">
    <name type="scientific">Salpingoeca rosetta (strain ATCC 50818 / BSB-021)</name>
    <dbReference type="NCBI Taxonomy" id="946362"/>
    <lineage>
        <taxon>Eukaryota</taxon>
        <taxon>Choanoflagellata</taxon>
        <taxon>Craspedida</taxon>
        <taxon>Salpingoecidae</taxon>
        <taxon>Salpingoeca</taxon>
    </lineage>
</organism>
<dbReference type="GO" id="GO:0046785">
    <property type="term" value="P:microtubule polymerization"/>
    <property type="evidence" value="ECO:0007669"/>
    <property type="project" value="InterPro"/>
</dbReference>
<dbReference type="PANTHER" id="PTHR12932:SF9">
    <property type="entry name" value="TUBULIN POLYMERIZATION-PROMOTING PROTEIN HOMOLOG"/>
    <property type="match status" value="1"/>
</dbReference>
<evidence type="ECO:0000313" key="4">
    <source>
        <dbReference type="Proteomes" id="UP000007799"/>
    </source>
</evidence>
<dbReference type="GeneID" id="16070249"/>
<gene>
    <name evidence="3" type="ORF">PTSG_09442</name>
</gene>
<keyword evidence="4" id="KW-1185">Reference proteome</keyword>
<evidence type="ECO:0000256" key="1">
    <source>
        <dbReference type="ARBA" id="ARBA00010994"/>
    </source>
</evidence>
<dbReference type="EMBL" id="GL832982">
    <property type="protein sequence ID" value="EGD78375.1"/>
    <property type="molecule type" value="Genomic_DNA"/>
</dbReference>
<dbReference type="PANTHER" id="PTHR12932">
    <property type="entry name" value="P25 ALPHA-RELATED"/>
    <property type="match status" value="1"/>
</dbReference>
<feature type="region of interest" description="Disordered" evidence="2">
    <location>
        <begin position="263"/>
        <end position="286"/>
    </location>
</feature>
<dbReference type="GO" id="GO:0032273">
    <property type="term" value="P:positive regulation of protein polymerization"/>
    <property type="evidence" value="ECO:0007669"/>
    <property type="project" value="TreeGrafter"/>
</dbReference>
<dbReference type="InParanoid" id="F2UMM6"/>
<dbReference type="SUPFAM" id="SSF47473">
    <property type="entry name" value="EF-hand"/>
    <property type="match status" value="1"/>
</dbReference>
<proteinExistence type="inferred from homology"/>
<dbReference type="SUPFAM" id="SSF101447">
    <property type="entry name" value="Formin homology 2 domain (FH2 domain)"/>
    <property type="match status" value="1"/>
</dbReference>
<feature type="compositionally biased region" description="Low complexity" evidence="2">
    <location>
        <begin position="185"/>
        <end position="200"/>
    </location>
</feature>
<dbReference type="GO" id="GO:0015631">
    <property type="term" value="F:tubulin binding"/>
    <property type="evidence" value="ECO:0007669"/>
    <property type="project" value="InterPro"/>
</dbReference>
<feature type="compositionally biased region" description="Low complexity" evidence="2">
    <location>
        <begin position="212"/>
        <end position="238"/>
    </location>
</feature>
<dbReference type="OrthoDB" id="548799at2759"/>